<feature type="transmembrane region" description="Helical" evidence="2">
    <location>
        <begin position="613"/>
        <end position="636"/>
    </location>
</feature>
<dbReference type="AlphaFoldDB" id="W7XEK6"/>
<evidence type="ECO:0000313" key="4">
    <source>
        <dbReference type="Proteomes" id="UP000009168"/>
    </source>
</evidence>
<evidence type="ECO:0000313" key="3">
    <source>
        <dbReference type="EMBL" id="EWS72301.1"/>
    </source>
</evidence>
<dbReference type="InParanoid" id="W7XEK6"/>
<evidence type="ECO:0000256" key="2">
    <source>
        <dbReference type="SAM" id="Phobius"/>
    </source>
</evidence>
<keyword evidence="2" id="KW-0472">Membrane</keyword>
<feature type="region of interest" description="Disordered" evidence="1">
    <location>
        <begin position="160"/>
        <end position="184"/>
    </location>
</feature>
<name>W7XEK6_TETTS</name>
<dbReference type="KEGG" id="tet:TTHERM_001085511"/>
<feature type="transmembrane region" description="Helical" evidence="2">
    <location>
        <begin position="310"/>
        <end position="334"/>
    </location>
</feature>
<sequence>MNQHLRNRSKSQSEIIEEKFYLQNLEDAKLISQKSCMPQIKLNDLADIELKNSVENLDEYKYHNQVYFSNIPLKNINRQNQSKKQTNFDDDAAAASSQSSQQYSFRRNKIVLPKFNYHNNLIQNNFQLIFQSNGDKQYPQLEDEGGDQPQVVDLNQQVVPNKPTNEKEQIKTDSTLKTQSRSASELSQRKNYYFQDDKSVNAENLKQGQAISRRSKRQSSKQQRQKIIGKPYDVIFRWSQFFETLIYFMIFGFLIGPLATLVVYLKTGSFHMAHNMGFYVKSTFNLITLYICFVGITVMIFVKLNSTENIVLYYSEYIFINFLMYLMLSIKFGYMHTLKYQKYKTSYLKGSDLIEDYLRKYWKHQDASIIQKELHNSIQRNEVELSTFCLEFIINPSQQIMQKLGQNYIKRPKLKILNHERNLDNLVHCYNIILYLIDYYNSNFSNKNLTLKSVCIVVVRIIYNIFIKIYPVINGDLKVDVYSFICFTMIMIVETYCLFYFIEIAYILLNDLKRKEFLLIQLSYLISPKKIEAINQFNRRKILPTLTMGCPISIRSWGKMRQVIMDYGKVFENRSNFFLSCYLLFIEGITIFVLLSVFGIIKTNLQLNLQDILIIGYDLLLFLILTSKCFMTAAAINEQSTLHQGIIMNNKIIFTEISLNYELYSNKNIHLTSCVYSTLINSFSRIVNEIEYSHVDYVEYTWQIQELYQNLIQEIDIYQQYRPMKVTNIVVSKNLVIQIFLSTLSALVALIWHQELQPLIFKDF</sequence>
<feature type="transmembrane region" description="Helical" evidence="2">
    <location>
        <begin position="482"/>
        <end position="509"/>
    </location>
</feature>
<reference evidence="4" key="1">
    <citation type="journal article" date="2006" name="PLoS Biol.">
        <title>Macronuclear genome sequence of the ciliate Tetrahymena thermophila, a model eukaryote.</title>
        <authorList>
            <person name="Eisen J.A."/>
            <person name="Coyne R.S."/>
            <person name="Wu M."/>
            <person name="Wu D."/>
            <person name="Thiagarajan M."/>
            <person name="Wortman J.R."/>
            <person name="Badger J.H."/>
            <person name="Ren Q."/>
            <person name="Amedeo P."/>
            <person name="Jones K.M."/>
            <person name="Tallon L.J."/>
            <person name="Delcher A.L."/>
            <person name="Salzberg S.L."/>
            <person name="Silva J.C."/>
            <person name="Haas B.J."/>
            <person name="Majoros W.H."/>
            <person name="Farzad M."/>
            <person name="Carlton J.M."/>
            <person name="Smith R.K. Jr."/>
            <person name="Garg J."/>
            <person name="Pearlman R.E."/>
            <person name="Karrer K.M."/>
            <person name="Sun L."/>
            <person name="Manning G."/>
            <person name="Elde N.C."/>
            <person name="Turkewitz A.P."/>
            <person name="Asai D.J."/>
            <person name="Wilkes D.E."/>
            <person name="Wang Y."/>
            <person name="Cai H."/>
            <person name="Collins K."/>
            <person name="Stewart B.A."/>
            <person name="Lee S.R."/>
            <person name="Wilamowska K."/>
            <person name="Weinberg Z."/>
            <person name="Ruzzo W.L."/>
            <person name="Wloga D."/>
            <person name="Gaertig J."/>
            <person name="Frankel J."/>
            <person name="Tsao C.-C."/>
            <person name="Gorovsky M.A."/>
            <person name="Keeling P.J."/>
            <person name="Waller R.F."/>
            <person name="Patron N.J."/>
            <person name="Cherry J.M."/>
            <person name="Stover N.A."/>
            <person name="Krieger C.J."/>
            <person name="del Toro C."/>
            <person name="Ryder H.F."/>
            <person name="Williamson S.C."/>
            <person name="Barbeau R.A."/>
            <person name="Hamilton E.P."/>
            <person name="Orias E."/>
        </authorList>
    </citation>
    <scope>NUCLEOTIDE SEQUENCE [LARGE SCALE GENOMIC DNA]</scope>
    <source>
        <strain evidence="4">SB210</strain>
    </source>
</reference>
<evidence type="ECO:0000256" key="1">
    <source>
        <dbReference type="SAM" id="MobiDB-lite"/>
    </source>
</evidence>
<dbReference type="EMBL" id="GG662500">
    <property type="protein sequence ID" value="EWS72301.1"/>
    <property type="molecule type" value="Genomic_DNA"/>
</dbReference>
<dbReference type="RefSeq" id="XP_012655161.1">
    <property type="nucleotide sequence ID" value="XM_012799707.1"/>
</dbReference>
<keyword evidence="2 3" id="KW-0812">Transmembrane</keyword>
<feature type="transmembrane region" description="Helical" evidence="2">
    <location>
        <begin position="245"/>
        <end position="265"/>
    </location>
</feature>
<keyword evidence="2" id="KW-1133">Transmembrane helix</keyword>
<feature type="compositionally biased region" description="Polar residues" evidence="1">
    <location>
        <begin position="172"/>
        <end position="184"/>
    </location>
</feature>
<keyword evidence="4" id="KW-1185">Reference proteome</keyword>
<dbReference type="Proteomes" id="UP000009168">
    <property type="component" value="Unassembled WGS sequence"/>
</dbReference>
<dbReference type="GeneID" id="24441652"/>
<organism evidence="3 4">
    <name type="scientific">Tetrahymena thermophila (strain SB210)</name>
    <dbReference type="NCBI Taxonomy" id="312017"/>
    <lineage>
        <taxon>Eukaryota</taxon>
        <taxon>Sar</taxon>
        <taxon>Alveolata</taxon>
        <taxon>Ciliophora</taxon>
        <taxon>Intramacronucleata</taxon>
        <taxon>Oligohymenophorea</taxon>
        <taxon>Hymenostomatida</taxon>
        <taxon>Tetrahymenina</taxon>
        <taxon>Tetrahymenidae</taxon>
        <taxon>Tetrahymena</taxon>
    </lineage>
</organism>
<gene>
    <name evidence="3" type="ORF">TTHERM_001085511</name>
</gene>
<protein>
    <submittedName>
        <fullName evidence="3">Transmembrane protein, putative</fullName>
    </submittedName>
</protein>
<feature type="transmembrane region" description="Helical" evidence="2">
    <location>
        <begin position="449"/>
        <end position="470"/>
    </location>
</feature>
<feature type="transmembrane region" description="Helical" evidence="2">
    <location>
        <begin position="286"/>
        <end position="304"/>
    </location>
</feature>
<accession>W7XEK6</accession>
<proteinExistence type="predicted"/>
<feature type="transmembrane region" description="Helical" evidence="2">
    <location>
        <begin position="735"/>
        <end position="754"/>
    </location>
</feature>
<feature type="transmembrane region" description="Helical" evidence="2">
    <location>
        <begin position="577"/>
        <end position="601"/>
    </location>
</feature>